<dbReference type="AlphaFoldDB" id="A0A443KEM0"/>
<evidence type="ECO:0000313" key="2">
    <source>
        <dbReference type="EMBL" id="RWR31309.1"/>
    </source>
</evidence>
<accession>A0A443KEM0</accession>
<dbReference type="EMBL" id="SAUX01000004">
    <property type="protein sequence ID" value="RWR31309.1"/>
    <property type="molecule type" value="Genomic_DNA"/>
</dbReference>
<organism evidence="2 3">
    <name type="scientific">Paenirhodobacter populi</name>
    <dbReference type="NCBI Taxonomy" id="2306993"/>
    <lineage>
        <taxon>Bacteria</taxon>
        <taxon>Pseudomonadati</taxon>
        <taxon>Pseudomonadota</taxon>
        <taxon>Alphaproteobacteria</taxon>
        <taxon>Rhodobacterales</taxon>
        <taxon>Rhodobacter group</taxon>
        <taxon>Paenirhodobacter</taxon>
    </lineage>
</organism>
<dbReference type="Proteomes" id="UP000285295">
    <property type="component" value="Unassembled WGS sequence"/>
</dbReference>
<gene>
    <name evidence="2" type="ORF">D2T31_04725</name>
</gene>
<evidence type="ECO:0000256" key="1">
    <source>
        <dbReference type="SAM" id="Phobius"/>
    </source>
</evidence>
<keyword evidence="1" id="KW-1133">Transmembrane helix</keyword>
<reference evidence="2 3" key="2">
    <citation type="submission" date="2019-01" db="EMBL/GenBank/DDBJ databases">
        <authorList>
            <person name="Li Y."/>
        </authorList>
    </citation>
    <scope>NUCLEOTIDE SEQUENCE [LARGE SCALE GENOMIC DNA]</scope>
    <source>
        <strain evidence="2 3">D19-10-3-21</strain>
    </source>
</reference>
<keyword evidence="1" id="KW-0812">Transmembrane</keyword>
<proteinExistence type="predicted"/>
<name>A0A443KEM0_9RHOB</name>
<sequence length="68" mass="7139">MTIEFFLLLLGRAGFVMGIAWLLQISVMAAAFMFSRGATASAWPAIFCGGGAALAWITACAFCFGVLV</sequence>
<evidence type="ECO:0000313" key="3">
    <source>
        <dbReference type="Proteomes" id="UP000285295"/>
    </source>
</evidence>
<dbReference type="RefSeq" id="WP_128236446.1">
    <property type="nucleotide sequence ID" value="NZ_SAUX01000004.1"/>
</dbReference>
<feature type="transmembrane region" description="Helical" evidence="1">
    <location>
        <begin position="46"/>
        <end position="67"/>
    </location>
</feature>
<feature type="transmembrane region" description="Helical" evidence="1">
    <location>
        <begin position="6"/>
        <end position="34"/>
    </location>
</feature>
<comment type="caution">
    <text evidence="2">The sequence shown here is derived from an EMBL/GenBank/DDBJ whole genome shotgun (WGS) entry which is preliminary data.</text>
</comment>
<protein>
    <submittedName>
        <fullName evidence="2">Uncharacterized protein</fullName>
    </submittedName>
</protein>
<keyword evidence="1" id="KW-0472">Membrane</keyword>
<reference evidence="2 3" key="1">
    <citation type="submission" date="2019-01" db="EMBL/GenBank/DDBJ databases">
        <title>Sinorhodobacter populi sp. nov. isolated from the symptomatic bark tissue of Populus euramericana canker.</title>
        <authorList>
            <person name="Xu G."/>
        </authorList>
    </citation>
    <scope>NUCLEOTIDE SEQUENCE [LARGE SCALE GENOMIC DNA]</scope>
    <source>
        <strain evidence="2 3">D19-10-3-21</strain>
    </source>
</reference>